<keyword evidence="4" id="KW-0949">S-adenosyl-L-methionine</keyword>
<dbReference type="Gene3D" id="3.40.50.150">
    <property type="entry name" value="Vaccinia Virus protein VP39"/>
    <property type="match status" value="1"/>
</dbReference>
<dbReference type="AlphaFoldDB" id="A0A081C575"/>
<keyword evidence="6" id="KW-0238">DNA-binding</keyword>
<keyword evidence="5" id="KW-0680">Restriction system</keyword>
<dbReference type="InterPro" id="IPR002941">
    <property type="entry name" value="DNA_methylase_N4/N6"/>
</dbReference>
<comment type="catalytic activity">
    <reaction evidence="7">
        <text>a 2'-deoxycytidine in DNA + S-adenosyl-L-methionine = an N(4)-methyl-2'-deoxycytidine in DNA + S-adenosyl-L-homocysteine + H(+)</text>
        <dbReference type="Rhea" id="RHEA:16857"/>
        <dbReference type="Rhea" id="RHEA-COMP:11369"/>
        <dbReference type="Rhea" id="RHEA-COMP:13674"/>
        <dbReference type="ChEBI" id="CHEBI:15378"/>
        <dbReference type="ChEBI" id="CHEBI:57856"/>
        <dbReference type="ChEBI" id="CHEBI:59789"/>
        <dbReference type="ChEBI" id="CHEBI:85452"/>
        <dbReference type="ChEBI" id="CHEBI:137933"/>
        <dbReference type="EC" id="2.1.1.113"/>
    </reaction>
</comment>
<dbReference type="eggNOG" id="COG0863">
    <property type="taxonomic scope" value="Bacteria"/>
</dbReference>
<evidence type="ECO:0000256" key="1">
    <source>
        <dbReference type="ARBA" id="ARBA00010203"/>
    </source>
</evidence>
<dbReference type="GO" id="GO:0015667">
    <property type="term" value="F:site-specific DNA-methyltransferase (cytosine-N4-specific) activity"/>
    <property type="evidence" value="ECO:0007669"/>
    <property type="project" value="UniProtKB-EC"/>
</dbReference>
<proteinExistence type="inferred from homology"/>
<dbReference type="GO" id="GO:0032259">
    <property type="term" value="P:methylation"/>
    <property type="evidence" value="ECO:0007669"/>
    <property type="project" value="UniProtKB-KW"/>
</dbReference>
<evidence type="ECO:0000256" key="5">
    <source>
        <dbReference type="ARBA" id="ARBA00022747"/>
    </source>
</evidence>
<evidence type="ECO:0000256" key="8">
    <source>
        <dbReference type="RuleBase" id="RU362026"/>
    </source>
</evidence>
<organism evidence="10">
    <name type="scientific">Vecturithrix granuli</name>
    <dbReference type="NCBI Taxonomy" id="1499967"/>
    <lineage>
        <taxon>Bacteria</taxon>
        <taxon>Candidatus Moduliflexota</taxon>
        <taxon>Candidatus Vecturitrichia</taxon>
        <taxon>Candidatus Vecturitrichales</taxon>
        <taxon>Candidatus Vecturitrichaceae</taxon>
        <taxon>Candidatus Vecturithrix</taxon>
    </lineage>
</organism>
<dbReference type="Pfam" id="PF01555">
    <property type="entry name" value="N6_N4_Mtase"/>
    <property type="match status" value="1"/>
</dbReference>
<keyword evidence="3 10" id="KW-0808">Transferase</keyword>
<evidence type="ECO:0000256" key="2">
    <source>
        <dbReference type="ARBA" id="ARBA00022603"/>
    </source>
</evidence>
<dbReference type="GO" id="GO:0009307">
    <property type="term" value="P:DNA restriction-modification system"/>
    <property type="evidence" value="ECO:0007669"/>
    <property type="project" value="UniProtKB-KW"/>
</dbReference>
<dbReference type="GO" id="GO:0003677">
    <property type="term" value="F:DNA binding"/>
    <property type="evidence" value="ECO:0007669"/>
    <property type="project" value="UniProtKB-KW"/>
</dbReference>
<protein>
    <recommendedName>
        <fullName evidence="8">Methyltransferase</fullName>
        <ecNumber evidence="8">2.1.1.-</ecNumber>
    </recommendedName>
</protein>
<evidence type="ECO:0000313" key="10">
    <source>
        <dbReference type="EMBL" id="GAK59730.1"/>
    </source>
</evidence>
<keyword evidence="11" id="KW-1185">Reference proteome</keyword>
<comment type="similarity">
    <text evidence="1">Belongs to the N(4)/N(6)-methyltransferase family. N(4) subfamily.</text>
</comment>
<dbReference type="PRINTS" id="PR00508">
    <property type="entry name" value="S21N4MTFRASE"/>
</dbReference>
<dbReference type="SUPFAM" id="SSF53335">
    <property type="entry name" value="S-adenosyl-L-methionine-dependent methyltransferases"/>
    <property type="match status" value="1"/>
</dbReference>
<dbReference type="InterPro" id="IPR029063">
    <property type="entry name" value="SAM-dependent_MTases_sf"/>
</dbReference>
<name>A0A081C575_VECG1</name>
<dbReference type="EMBL" id="DF820470">
    <property type="protein sequence ID" value="GAK59730.1"/>
    <property type="molecule type" value="Genomic_DNA"/>
</dbReference>
<sequence length="337" mass="39057">MNLFFNTDSLHIADAYAEQEQIVLYPGDVYEFLQTIPAQSFQLIITSPPYNIGKEYETQTNIQQYLHQQEHVIDQLIRALHPAGSLCWQVGNYVENGEVFPLDIYFYQIFKTQGLKLRNRIIWYFGHGLHASKRFSGRYETLLWFTKSDYYTFNLDAVRIPSKYPGKRHYKGEKKGEISGNPLGKNPSDIWEIMLEEWENGLWDIPNVKSNHPEKTTHPCQFPIELVERCVLALTDEQDRVFDPYCGAASSLIAGLRHHRKVVGCEKEPQYIEIGKQRILDLWEGRLNIRPLGKPVYQPTGREKVAQIPEKANVETSKLDFDCGSRAFALRRGEEVM</sequence>
<dbReference type="InterPro" id="IPR001091">
    <property type="entry name" value="RM_Methyltransferase"/>
</dbReference>
<dbReference type="eggNOG" id="COG2189">
    <property type="taxonomic scope" value="Bacteria"/>
</dbReference>
<dbReference type="HOGENOM" id="CLU_024927_2_1_0"/>
<dbReference type="STRING" id="1499967.U27_06715"/>
<dbReference type="InterPro" id="IPR017985">
    <property type="entry name" value="MeTrfase_CN4_CS"/>
</dbReference>
<evidence type="ECO:0000256" key="3">
    <source>
        <dbReference type="ARBA" id="ARBA00022679"/>
    </source>
</evidence>
<evidence type="ECO:0000259" key="9">
    <source>
        <dbReference type="Pfam" id="PF01555"/>
    </source>
</evidence>
<accession>A0A081C575</accession>
<keyword evidence="2 10" id="KW-0489">Methyltransferase</keyword>
<feature type="domain" description="DNA methylase N-4/N-6" evidence="9">
    <location>
        <begin position="42"/>
        <end position="276"/>
    </location>
</feature>
<gene>
    <name evidence="10" type="ORF">U27_06715</name>
</gene>
<evidence type="ECO:0000256" key="6">
    <source>
        <dbReference type="ARBA" id="ARBA00023125"/>
    </source>
</evidence>
<reference evidence="10" key="1">
    <citation type="journal article" date="2015" name="PeerJ">
        <title>First genomic representation of candidate bacterial phylum KSB3 points to enhanced environmental sensing as a trigger of wastewater bulking.</title>
        <authorList>
            <person name="Sekiguchi Y."/>
            <person name="Ohashi A."/>
            <person name="Parks D.H."/>
            <person name="Yamauchi T."/>
            <person name="Tyson G.W."/>
            <person name="Hugenholtz P."/>
        </authorList>
    </citation>
    <scope>NUCLEOTIDE SEQUENCE [LARGE SCALE GENOMIC DNA]</scope>
</reference>
<dbReference type="Proteomes" id="UP000030661">
    <property type="component" value="Unassembled WGS sequence"/>
</dbReference>
<evidence type="ECO:0000313" key="11">
    <source>
        <dbReference type="Proteomes" id="UP000030661"/>
    </source>
</evidence>
<dbReference type="GO" id="GO:0008170">
    <property type="term" value="F:N-methyltransferase activity"/>
    <property type="evidence" value="ECO:0007669"/>
    <property type="project" value="InterPro"/>
</dbReference>
<evidence type="ECO:0000256" key="7">
    <source>
        <dbReference type="ARBA" id="ARBA00049120"/>
    </source>
</evidence>
<dbReference type="PROSITE" id="PS00093">
    <property type="entry name" value="N4_MTASE"/>
    <property type="match status" value="1"/>
</dbReference>
<evidence type="ECO:0000256" key="4">
    <source>
        <dbReference type="ARBA" id="ARBA00022691"/>
    </source>
</evidence>
<dbReference type="EC" id="2.1.1.-" evidence="8"/>